<evidence type="ECO:0000313" key="5">
    <source>
        <dbReference type="EMBL" id="MCZ9289939.1"/>
    </source>
</evidence>
<reference evidence="5" key="1">
    <citation type="submission" date="2022-02" db="EMBL/GenBank/DDBJ databases">
        <title>Corynebacterium sp. from urogenital microbiome.</title>
        <authorList>
            <person name="Cappelli E.A."/>
            <person name="Ribeiro T.G."/>
            <person name="Peixe L."/>
        </authorList>
    </citation>
    <scope>NUCLEOTIDE SEQUENCE</scope>
    <source>
        <strain evidence="5">C8Ua_174</strain>
    </source>
</reference>
<dbReference type="PANTHER" id="PTHR30055:SF226">
    <property type="entry name" value="HTH-TYPE TRANSCRIPTIONAL REGULATOR PKSA"/>
    <property type="match status" value="1"/>
</dbReference>
<dbReference type="InterPro" id="IPR050109">
    <property type="entry name" value="HTH-type_TetR-like_transc_reg"/>
</dbReference>
<dbReference type="PRINTS" id="PR00455">
    <property type="entry name" value="HTHTETR"/>
</dbReference>
<dbReference type="GO" id="GO:0003700">
    <property type="term" value="F:DNA-binding transcription factor activity"/>
    <property type="evidence" value="ECO:0007669"/>
    <property type="project" value="TreeGrafter"/>
</dbReference>
<dbReference type="Proteomes" id="UP001146469">
    <property type="component" value="Unassembled WGS sequence"/>
</dbReference>
<dbReference type="GO" id="GO:0000976">
    <property type="term" value="F:transcription cis-regulatory region binding"/>
    <property type="evidence" value="ECO:0007669"/>
    <property type="project" value="TreeGrafter"/>
</dbReference>
<keyword evidence="6" id="KW-1185">Reference proteome</keyword>
<dbReference type="SUPFAM" id="SSF48498">
    <property type="entry name" value="Tetracyclin repressor-like, C-terminal domain"/>
    <property type="match status" value="1"/>
</dbReference>
<dbReference type="Pfam" id="PF00440">
    <property type="entry name" value="TetR_N"/>
    <property type="match status" value="1"/>
</dbReference>
<evidence type="ECO:0000313" key="6">
    <source>
        <dbReference type="Proteomes" id="UP001146469"/>
    </source>
</evidence>
<dbReference type="Gene3D" id="1.10.357.10">
    <property type="entry name" value="Tetracycline Repressor, domain 2"/>
    <property type="match status" value="1"/>
</dbReference>
<name>A0A9X3RFE1_9CORY</name>
<dbReference type="PROSITE" id="PS50977">
    <property type="entry name" value="HTH_TETR_2"/>
    <property type="match status" value="1"/>
</dbReference>
<dbReference type="AlphaFoldDB" id="A0A9X3RFE1"/>
<feature type="domain" description="HTH tetR-type" evidence="4">
    <location>
        <begin position="41"/>
        <end position="101"/>
    </location>
</feature>
<evidence type="ECO:0000259" key="4">
    <source>
        <dbReference type="PROSITE" id="PS50977"/>
    </source>
</evidence>
<dbReference type="Gene3D" id="1.10.10.60">
    <property type="entry name" value="Homeodomain-like"/>
    <property type="match status" value="1"/>
</dbReference>
<dbReference type="InterPro" id="IPR009057">
    <property type="entry name" value="Homeodomain-like_sf"/>
</dbReference>
<dbReference type="InterPro" id="IPR001647">
    <property type="entry name" value="HTH_TetR"/>
</dbReference>
<comment type="caution">
    <text evidence="5">The sequence shown here is derived from an EMBL/GenBank/DDBJ whole genome shotgun (WGS) entry which is preliminary data.</text>
</comment>
<evidence type="ECO:0000256" key="1">
    <source>
        <dbReference type="ARBA" id="ARBA00023125"/>
    </source>
</evidence>
<feature type="DNA-binding region" description="H-T-H motif" evidence="2">
    <location>
        <begin position="64"/>
        <end position="83"/>
    </location>
</feature>
<accession>A0A9X3RFE1</accession>
<evidence type="ECO:0000256" key="3">
    <source>
        <dbReference type="SAM" id="MobiDB-lite"/>
    </source>
</evidence>
<dbReference type="SUPFAM" id="SSF46689">
    <property type="entry name" value="Homeodomain-like"/>
    <property type="match status" value="1"/>
</dbReference>
<protein>
    <submittedName>
        <fullName evidence="5">TetR/AcrR family transcriptional regulator</fullName>
    </submittedName>
</protein>
<feature type="region of interest" description="Disordered" evidence="3">
    <location>
        <begin position="1"/>
        <end position="38"/>
    </location>
</feature>
<gene>
    <name evidence="5" type="ORF">L8V00_06955</name>
</gene>
<sequence length="244" mass="27593">MMKPMVHDYGSWRRASNNYPRHNPRGTAATHSNESLSPKAAARRADILDAARKVFTTDGYHHTKLTKIAEEAGCSVGTLYTYFEDRQDLLMNVLASVEKDLNPTLDDSLLSIDDARATVIHSNREFVRFYANNAGAMNLVAQSSQFTPELADRQMQIAKQMVGRNRRMLEAMIAKNMIPPLEDVEYTAAAIAAMFTRFCHATFIQGFYEVTDENREEIVERTIKTLSLMTFRMVGMEDTKPGEL</sequence>
<keyword evidence="1 2" id="KW-0238">DNA-binding</keyword>
<dbReference type="InterPro" id="IPR036271">
    <property type="entry name" value="Tet_transcr_reg_TetR-rel_C_sf"/>
</dbReference>
<organism evidence="5 6">
    <name type="scientific">Corynebacterium evansiae</name>
    <dbReference type="NCBI Taxonomy" id="2913499"/>
    <lineage>
        <taxon>Bacteria</taxon>
        <taxon>Bacillati</taxon>
        <taxon>Actinomycetota</taxon>
        <taxon>Actinomycetes</taxon>
        <taxon>Mycobacteriales</taxon>
        <taxon>Corynebacteriaceae</taxon>
        <taxon>Corynebacterium</taxon>
    </lineage>
</organism>
<evidence type="ECO:0000256" key="2">
    <source>
        <dbReference type="PROSITE-ProRule" id="PRU00335"/>
    </source>
</evidence>
<dbReference type="RefSeq" id="WP_269944596.1">
    <property type="nucleotide sequence ID" value="NZ_JAKMUT010000005.1"/>
</dbReference>
<proteinExistence type="predicted"/>
<dbReference type="PANTHER" id="PTHR30055">
    <property type="entry name" value="HTH-TYPE TRANSCRIPTIONAL REGULATOR RUTR"/>
    <property type="match status" value="1"/>
</dbReference>
<dbReference type="EMBL" id="JAKMUT010000005">
    <property type="protein sequence ID" value="MCZ9289939.1"/>
    <property type="molecule type" value="Genomic_DNA"/>
</dbReference>